<dbReference type="InterPro" id="IPR011990">
    <property type="entry name" value="TPR-like_helical_dom_sf"/>
</dbReference>
<dbReference type="CDD" id="cd00118">
    <property type="entry name" value="LysM"/>
    <property type="match status" value="1"/>
</dbReference>
<dbReference type="InterPro" id="IPR038440">
    <property type="entry name" value="FimV_C_sf"/>
</dbReference>
<feature type="compositionally biased region" description="Low complexity" evidence="1">
    <location>
        <begin position="309"/>
        <end position="326"/>
    </location>
</feature>
<proteinExistence type="predicted"/>
<dbReference type="InterPro" id="IPR020012">
    <property type="entry name" value="LysM_FimV"/>
</dbReference>
<evidence type="ECO:0000313" key="5">
    <source>
        <dbReference type="EMBL" id="SET25318.1"/>
    </source>
</evidence>
<dbReference type="Gene3D" id="3.10.350.10">
    <property type="entry name" value="LysM domain"/>
    <property type="match status" value="1"/>
</dbReference>
<evidence type="ECO:0000313" key="6">
    <source>
        <dbReference type="Proteomes" id="UP000198762"/>
    </source>
</evidence>
<dbReference type="InterPro" id="IPR018392">
    <property type="entry name" value="LysM"/>
</dbReference>
<feature type="compositionally biased region" description="Polar residues" evidence="1">
    <location>
        <begin position="139"/>
        <end position="156"/>
    </location>
</feature>
<name>A0A1I0CZT1_9GAMM</name>
<dbReference type="NCBIfam" id="TIGR03505">
    <property type="entry name" value="FimV_core"/>
    <property type="match status" value="1"/>
</dbReference>
<feature type="region of interest" description="Disordered" evidence="1">
    <location>
        <begin position="245"/>
        <end position="328"/>
    </location>
</feature>
<feature type="region of interest" description="Disordered" evidence="1">
    <location>
        <begin position="374"/>
        <end position="514"/>
    </location>
</feature>
<keyword evidence="2" id="KW-1133">Transmembrane helix</keyword>
<dbReference type="Gene3D" id="1.20.58.2200">
    <property type="match status" value="1"/>
</dbReference>
<feature type="region of interest" description="Disordered" evidence="1">
    <location>
        <begin position="135"/>
        <end position="185"/>
    </location>
</feature>
<dbReference type="RefSeq" id="WP_091850328.1">
    <property type="nucleotide sequence ID" value="NZ_FOHZ01000006.1"/>
</dbReference>
<dbReference type="AlphaFoldDB" id="A0A1I0CZT1"/>
<feature type="compositionally biased region" description="Low complexity" evidence="1">
    <location>
        <begin position="756"/>
        <end position="768"/>
    </location>
</feature>
<feature type="compositionally biased region" description="Acidic residues" evidence="1">
    <location>
        <begin position="890"/>
        <end position="969"/>
    </location>
</feature>
<feature type="compositionally biased region" description="Acidic residues" evidence="1">
    <location>
        <begin position="797"/>
        <end position="822"/>
    </location>
</feature>
<evidence type="ECO:0000256" key="1">
    <source>
        <dbReference type="SAM" id="MobiDB-lite"/>
    </source>
</evidence>
<feature type="compositionally biased region" description="Acidic residues" evidence="1">
    <location>
        <begin position="737"/>
        <end position="746"/>
    </location>
</feature>
<gene>
    <name evidence="5" type="ORF">SAMN04487962_10670</name>
</gene>
<sequence>MKVRKLAVALALAGGLGSGVAQALGLGEIELQSYLNQPLDAEIDVNRAGGVSPGDIIVNLASERDYERVGLRRDYFLTQLDFNVTTAPNGELVISVTSRDPVREPYLNFLVEVTWPSGRVMREYSVLVDPPVYAEESGDTQPVQQARTTAVTSESPSRPRAESGSTSTGRSAAATSSGPRTLGPVQASDTLWEIAQSIRPDNSVSMQQVMLAIQDLNPDAFINGNINRLKRGAVLRVPDMDDIRSRSQAQANREVAAQNQAIAQPEPSVDATAGDVADASGGTSEAGQQGADELRLVVPGEGEDARSEGSASGDGTQGGTADAGSAIALEELDSVRRENEELNSRLQDLQDQVETLERLIELKDSQLAEIQGSVGQGDAEVVPGAGDEATADAADENRSVAEGATSGTGDDNLAGVDQSGTGVAEDAFGAEVSADAAAGEDGQPPESESAETPAAGAGESDSTETAQTTDLDQGLSAEEDAESTAEPIQADEPVAATGEQPEQQPATTIAEERTAPEKGFLATAIDLIAGNFMYQIALGGFLVLLLLLVLLVSRRRASKDEEFYQQLDDESDDDGFELTLGEEEAAASGNALEEADRYISYGQHDSAAEVLENAISREPSRSDLRLKLLAVYADTGNRAAFDKQYAELEAMEHDDVQPEAEALRARLEEVESTPSIDELESQLRGGDSLGTPAADETAFAEGNVASSEAPADPETSELMSAFEELDLPEEESRAGDEPEEDGDIEYDFTGFDTTGADEPAGKAAAAEGDTVEEPLAEDDFASIDFELPAEDSATAEAADEPSEQPLDLEDDFSSLELDDAGIDSEPRAEDVEGAADLSEEDNLDFGDLDLEDAAAEQGPVDQSANPEEEADLDESFLDELDAELDKVSSEEDETTDGLDDLELDVSDEDLALMDQASDSEPEDESQLDLGDLDLDEQALSEAQGTEEDDLSDFDIPELESDEALEEELGESGVDAVTPATGVSGIDEISEASLGDDDDFDFLSGTDEVATKLDLARAYVDMGDSEGAREILEEVILEGTDEQKEDAQSLLKKLP</sequence>
<feature type="compositionally biased region" description="Acidic residues" evidence="1">
    <location>
        <begin position="831"/>
        <end position="854"/>
    </location>
</feature>
<dbReference type="STRING" id="430453.SAMN04487962_10670"/>
<keyword evidence="3" id="KW-0732">Signal</keyword>
<protein>
    <submittedName>
        <fullName evidence="5">Pilus assembly protein FimV</fullName>
    </submittedName>
</protein>
<feature type="transmembrane region" description="Helical" evidence="2">
    <location>
        <begin position="532"/>
        <end position="552"/>
    </location>
</feature>
<organism evidence="5 6">
    <name type="scientific">Marinobacter segnicrescens</name>
    <dbReference type="NCBI Taxonomy" id="430453"/>
    <lineage>
        <taxon>Bacteria</taxon>
        <taxon>Pseudomonadati</taxon>
        <taxon>Pseudomonadota</taxon>
        <taxon>Gammaproteobacteria</taxon>
        <taxon>Pseudomonadales</taxon>
        <taxon>Marinobacteraceae</taxon>
        <taxon>Marinobacter</taxon>
    </lineage>
</organism>
<dbReference type="OrthoDB" id="5298707at2"/>
<keyword evidence="2" id="KW-0812">Transmembrane</keyword>
<evidence type="ECO:0000256" key="3">
    <source>
        <dbReference type="SAM" id="SignalP"/>
    </source>
</evidence>
<dbReference type="Gene3D" id="1.25.40.10">
    <property type="entry name" value="Tetratricopeptide repeat domain"/>
    <property type="match status" value="1"/>
</dbReference>
<dbReference type="Proteomes" id="UP000198762">
    <property type="component" value="Unassembled WGS sequence"/>
</dbReference>
<feature type="domain" description="FimV N-terminal" evidence="4">
    <location>
        <begin position="24"/>
        <end position="131"/>
    </location>
</feature>
<keyword evidence="6" id="KW-1185">Reference proteome</keyword>
<dbReference type="Pfam" id="PF25800">
    <property type="entry name" value="FimV_N"/>
    <property type="match status" value="1"/>
</dbReference>
<feature type="compositionally biased region" description="Acidic residues" evidence="1">
    <location>
        <begin position="866"/>
        <end position="882"/>
    </location>
</feature>
<feature type="chain" id="PRO_5011715375" evidence="3">
    <location>
        <begin position="24"/>
        <end position="1054"/>
    </location>
</feature>
<accession>A0A1I0CZT1</accession>
<feature type="compositionally biased region" description="Polar residues" evidence="1">
    <location>
        <begin position="246"/>
        <end position="262"/>
    </location>
</feature>
<feature type="signal peptide" evidence="3">
    <location>
        <begin position="1"/>
        <end position="23"/>
    </location>
</feature>
<dbReference type="InterPro" id="IPR020011">
    <property type="entry name" value="FimV_C"/>
</dbReference>
<feature type="compositionally biased region" description="Low complexity" evidence="1">
    <location>
        <begin position="163"/>
        <end position="178"/>
    </location>
</feature>
<dbReference type="InterPro" id="IPR057840">
    <property type="entry name" value="FimV_N"/>
</dbReference>
<reference evidence="6" key="1">
    <citation type="submission" date="2016-10" db="EMBL/GenBank/DDBJ databases">
        <authorList>
            <person name="Varghese N."/>
            <person name="Submissions S."/>
        </authorList>
    </citation>
    <scope>NUCLEOTIDE SEQUENCE [LARGE SCALE GENOMIC DNA]</scope>
    <source>
        <strain evidence="6">CGMCC 1.6489</strain>
    </source>
</reference>
<evidence type="ECO:0000256" key="2">
    <source>
        <dbReference type="SAM" id="Phobius"/>
    </source>
</evidence>
<keyword evidence="2" id="KW-0472">Membrane</keyword>
<dbReference type="InterPro" id="IPR036779">
    <property type="entry name" value="LysM_dom_sf"/>
</dbReference>
<feature type="compositionally biased region" description="Acidic residues" evidence="1">
    <location>
        <begin position="769"/>
        <end position="781"/>
    </location>
</feature>
<dbReference type="NCBIfam" id="TIGR03504">
    <property type="entry name" value="FimV_Cterm"/>
    <property type="match status" value="1"/>
</dbReference>
<dbReference type="EMBL" id="FOHZ01000006">
    <property type="protein sequence ID" value="SET25318.1"/>
    <property type="molecule type" value="Genomic_DNA"/>
</dbReference>
<evidence type="ECO:0000259" key="4">
    <source>
        <dbReference type="Pfam" id="PF25800"/>
    </source>
</evidence>
<feature type="region of interest" description="Disordered" evidence="1">
    <location>
        <begin position="668"/>
        <end position="984"/>
    </location>
</feature>